<sequence length="57" mass="6599">MSDLYSKLSTLKRCYDEGLVSHDEYIRARTNVLADWVGGEVKSNILITTYFFHLTLN</sequence>
<evidence type="ECO:0000313" key="2">
    <source>
        <dbReference type="Proteomes" id="UP000266673"/>
    </source>
</evidence>
<accession>A0A397VJI4</accession>
<name>A0A397VJI4_9GLOM</name>
<evidence type="ECO:0000313" key="1">
    <source>
        <dbReference type="EMBL" id="RIB22162.1"/>
    </source>
</evidence>
<dbReference type="EMBL" id="QKWP01000322">
    <property type="protein sequence ID" value="RIB22162.1"/>
    <property type="molecule type" value="Genomic_DNA"/>
</dbReference>
<protein>
    <submittedName>
        <fullName evidence="1">Uncharacterized protein</fullName>
    </submittedName>
</protein>
<reference evidence="1 2" key="1">
    <citation type="submission" date="2018-06" db="EMBL/GenBank/DDBJ databases">
        <title>Comparative genomics reveals the genomic features of Rhizophagus irregularis, R. cerebriforme, R. diaphanum and Gigaspora rosea, and their symbiotic lifestyle signature.</title>
        <authorList>
            <person name="Morin E."/>
            <person name="San Clemente H."/>
            <person name="Chen E.C.H."/>
            <person name="De La Providencia I."/>
            <person name="Hainaut M."/>
            <person name="Kuo A."/>
            <person name="Kohler A."/>
            <person name="Murat C."/>
            <person name="Tang N."/>
            <person name="Roy S."/>
            <person name="Loubradou J."/>
            <person name="Henrissat B."/>
            <person name="Grigoriev I.V."/>
            <person name="Corradi N."/>
            <person name="Roux C."/>
            <person name="Martin F.M."/>
        </authorList>
    </citation>
    <scope>NUCLEOTIDE SEQUENCE [LARGE SCALE GENOMIC DNA]</scope>
    <source>
        <strain evidence="1 2">DAOM 194757</strain>
    </source>
</reference>
<dbReference type="AlphaFoldDB" id="A0A397VJI4"/>
<dbReference type="Proteomes" id="UP000266673">
    <property type="component" value="Unassembled WGS sequence"/>
</dbReference>
<feature type="non-terminal residue" evidence="1">
    <location>
        <position position="57"/>
    </location>
</feature>
<gene>
    <name evidence="1" type="ORF">C2G38_2076377</name>
</gene>
<comment type="caution">
    <text evidence="1">The sequence shown here is derived from an EMBL/GenBank/DDBJ whole genome shotgun (WGS) entry which is preliminary data.</text>
</comment>
<keyword evidence="2" id="KW-1185">Reference proteome</keyword>
<organism evidence="1 2">
    <name type="scientific">Gigaspora rosea</name>
    <dbReference type="NCBI Taxonomy" id="44941"/>
    <lineage>
        <taxon>Eukaryota</taxon>
        <taxon>Fungi</taxon>
        <taxon>Fungi incertae sedis</taxon>
        <taxon>Mucoromycota</taxon>
        <taxon>Glomeromycotina</taxon>
        <taxon>Glomeromycetes</taxon>
        <taxon>Diversisporales</taxon>
        <taxon>Gigasporaceae</taxon>
        <taxon>Gigaspora</taxon>
    </lineage>
</organism>
<proteinExistence type="predicted"/>